<dbReference type="EMBL" id="FKLO01000016">
    <property type="protein sequence ID" value="SAM57342.1"/>
    <property type="molecule type" value="Genomic_DNA"/>
</dbReference>
<dbReference type="Pfam" id="PF00903">
    <property type="entry name" value="Glyoxalase"/>
    <property type="match status" value="1"/>
</dbReference>
<feature type="domain" description="VOC" evidence="1">
    <location>
        <begin position="2"/>
        <end position="128"/>
    </location>
</feature>
<dbReference type="GO" id="GO:0004462">
    <property type="term" value="F:lactoylglutathione lyase activity"/>
    <property type="evidence" value="ECO:0007669"/>
    <property type="project" value="UniProtKB-EC"/>
</dbReference>
<dbReference type="Gene3D" id="3.10.180.10">
    <property type="entry name" value="2,3-Dihydroxybiphenyl 1,2-Dioxygenase, domain 1"/>
    <property type="match status" value="1"/>
</dbReference>
<name>A0A1C3H243_9GAMM</name>
<organism evidence="2 3">
    <name type="scientific">Cardiobacterium hominis</name>
    <dbReference type="NCBI Taxonomy" id="2718"/>
    <lineage>
        <taxon>Bacteria</taxon>
        <taxon>Pseudomonadati</taxon>
        <taxon>Pseudomonadota</taxon>
        <taxon>Gammaproteobacteria</taxon>
        <taxon>Cardiobacteriales</taxon>
        <taxon>Cardiobacteriaceae</taxon>
        <taxon>Cardiobacterium</taxon>
    </lineage>
</organism>
<gene>
    <name evidence="2" type="ORF">CHUV0807_0270</name>
</gene>
<dbReference type="PANTHER" id="PTHR36113:SF1">
    <property type="entry name" value="GLYOXALASE_BLEOMYCIN RESISTANCE PROTEIN_DIOXYGENASE"/>
    <property type="match status" value="1"/>
</dbReference>
<protein>
    <submittedName>
        <fullName evidence="2">Possible glyoxylase family protein (Lactoylglutathione lyase)</fullName>
        <ecNumber evidence="2">4.4.1.5</ecNumber>
    </submittedName>
</protein>
<dbReference type="InterPro" id="IPR029068">
    <property type="entry name" value="Glyas_Bleomycin-R_OHBP_Dase"/>
</dbReference>
<dbReference type="RefSeq" id="WP_048712605.1">
    <property type="nucleotide sequence ID" value="NZ_CALFOW010000181.1"/>
</dbReference>
<dbReference type="InterPro" id="IPR051332">
    <property type="entry name" value="Fosfomycin_Res_Enzymes"/>
</dbReference>
<dbReference type="InterPro" id="IPR004360">
    <property type="entry name" value="Glyas_Fos-R_dOase_dom"/>
</dbReference>
<proteinExistence type="predicted"/>
<evidence type="ECO:0000313" key="3">
    <source>
        <dbReference type="Proteomes" id="UP000190837"/>
    </source>
</evidence>
<dbReference type="Proteomes" id="UP000190837">
    <property type="component" value="Unassembled WGS sequence"/>
</dbReference>
<dbReference type="EC" id="4.4.1.5" evidence="2"/>
<dbReference type="InterPro" id="IPR037523">
    <property type="entry name" value="VOC_core"/>
</dbReference>
<sequence length="128" mass="14389">MKIDHIALYTDDLERARAFYEHYFAATANDRYHNVKTGLQTYFLRFPGSDTRLELMTRPQLTDSSERVLRTGFIHLAFSVGSREAVDCLTETLVAAGYPCLSGPRTTGDGYYESVVTDPDGNLLEITV</sequence>
<dbReference type="AlphaFoldDB" id="A0A1C3H243"/>
<dbReference type="PANTHER" id="PTHR36113">
    <property type="entry name" value="LYASE, PUTATIVE-RELATED-RELATED"/>
    <property type="match status" value="1"/>
</dbReference>
<evidence type="ECO:0000313" key="2">
    <source>
        <dbReference type="EMBL" id="SAM57342.1"/>
    </source>
</evidence>
<keyword evidence="2" id="KW-0456">Lyase</keyword>
<dbReference type="SUPFAM" id="SSF54593">
    <property type="entry name" value="Glyoxalase/Bleomycin resistance protein/Dihydroxybiphenyl dioxygenase"/>
    <property type="match status" value="1"/>
</dbReference>
<accession>A0A1C3H243</accession>
<evidence type="ECO:0000259" key="1">
    <source>
        <dbReference type="PROSITE" id="PS51819"/>
    </source>
</evidence>
<reference evidence="3" key="1">
    <citation type="submission" date="2016-04" db="EMBL/GenBank/DDBJ databases">
        <authorList>
            <person name="Tagini F."/>
        </authorList>
    </citation>
    <scope>NUCLEOTIDE SEQUENCE [LARGE SCALE GENOMIC DNA]</scope>
    <source>
        <strain evidence="3">CHUV0807</strain>
    </source>
</reference>
<dbReference type="PROSITE" id="PS51819">
    <property type="entry name" value="VOC"/>
    <property type="match status" value="1"/>
</dbReference>